<evidence type="ECO:0000259" key="6">
    <source>
        <dbReference type="Pfam" id="PF03460"/>
    </source>
</evidence>
<keyword evidence="2" id="KW-0479">Metal-binding</keyword>
<name>A0A098B8N2_DESHA</name>
<dbReference type="PANTHER" id="PTHR11493:SF54">
    <property type="entry name" value="ANAEROBIC SULFITE REDUCTASE SUBUNIT C"/>
    <property type="match status" value="1"/>
</dbReference>
<dbReference type="GO" id="GO:0051539">
    <property type="term" value="F:4 iron, 4 sulfur cluster binding"/>
    <property type="evidence" value="ECO:0007669"/>
    <property type="project" value="UniProtKB-KW"/>
</dbReference>
<dbReference type="Gene3D" id="3.90.480.20">
    <property type="match status" value="1"/>
</dbReference>
<protein>
    <submittedName>
        <fullName evidence="7">Nitrite and sulphite reductase 4Fe-4S region</fullName>
        <ecNumber evidence="7">1.8.1.2</ecNumber>
    </submittedName>
</protein>
<evidence type="ECO:0000256" key="4">
    <source>
        <dbReference type="ARBA" id="ARBA00023014"/>
    </source>
</evidence>
<feature type="domain" description="Nitrite/sulphite reductase 4Fe-4S" evidence="5">
    <location>
        <begin position="212"/>
        <end position="348"/>
    </location>
</feature>
<keyword evidence="3" id="KW-0408">Iron</keyword>
<reference evidence="7" key="1">
    <citation type="submission" date="2014-07" db="EMBL/GenBank/DDBJ databases">
        <authorList>
            <person name="Hornung V.Bastian."/>
        </authorList>
    </citation>
    <scope>NUCLEOTIDE SEQUENCE</scope>
    <source>
        <strain evidence="7">PCE-S</strain>
    </source>
</reference>
<dbReference type="GO" id="GO:0009337">
    <property type="term" value="C:sulfite reductase complex (NADPH)"/>
    <property type="evidence" value="ECO:0007669"/>
    <property type="project" value="TreeGrafter"/>
</dbReference>
<accession>A0A098B8N2</accession>
<organism evidence="7">
    <name type="scientific">Desulfitobacterium hafniense</name>
    <name type="common">Desulfitobacterium frappieri</name>
    <dbReference type="NCBI Taxonomy" id="49338"/>
    <lineage>
        <taxon>Bacteria</taxon>
        <taxon>Bacillati</taxon>
        <taxon>Bacillota</taxon>
        <taxon>Clostridia</taxon>
        <taxon>Eubacteriales</taxon>
        <taxon>Desulfitobacteriaceae</taxon>
        <taxon>Desulfitobacterium</taxon>
    </lineage>
</organism>
<dbReference type="EC" id="1.8.1.2" evidence="7"/>
<dbReference type="PANTHER" id="PTHR11493">
    <property type="entry name" value="SULFITE REDUCTASE [NADPH] SUBUNIT BETA-RELATED"/>
    <property type="match status" value="1"/>
</dbReference>
<dbReference type="Gene3D" id="3.30.413.10">
    <property type="entry name" value="Sulfite Reductase Hemoprotein, domain 1"/>
    <property type="match status" value="1"/>
</dbReference>
<dbReference type="InterPro" id="IPR045169">
    <property type="entry name" value="NO2/SO3_Rdtase_4Fe4S_prot"/>
</dbReference>
<evidence type="ECO:0000313" key="7">
    <source>
        <dbReference type="EMBL" id="CDX04715.1"/>
    </source>
</evidence>
<dbReference type="Pfam" id="PF01077">
    <property type="entry name" value="NIR_SIR"/>
    <property type="match status" value="1"/>
</dbReference>
<sequence>MSLSINEREKMIKTCEEIIARCDKPFVWEDDGIYESERAKSPFNLFLPQEQIVQELSALFETFCGTPYIYDQIKAVCHLEAEWYEYGTYGLDRDFTRVLSRYSLKPEYVEQVKAHFTKRLKELLQEQSALLKGKGFLLNKDGVHFSCRVVVPGGKMNAQQSKRVSEICTQYGSGYFYLTQRENIEIPGILLDNLNEVSQALAEVGLSIGSTGPRPRPITTCKGAVCKFSLYDTEGYTSQLNEKIYKGYYDVTLPGKLRIITSGCFNNCSMPHVGCIGIIGKKKDQVAISLGGMAARKQFLGQEIQGLYTLDEATGIIEKAIQYYKEHGNKGERFAQMIERLGFETVEKALIG</sequence>
<dbReference type="InterPro" id="IPR036136">
    <property type="entry name" value="Nit/Sulf_reduc_fer-like_dom_sf"/>
</dbReference>
<dbReference type="InterPro" id="IPR005117">
    <property type="entry name" value="NiRdtase/SiRdtase_haem-b_fer"/>
</dbReference>
<dbReference type="EMBL" id="LK996017">
    <property type="protein sequence ID" value="CDX04715.1"/>
    <property type="molecule type" value="Genomic_DNA"/>
</dbReference>
<dbReference type="InterPro" id="IPR045854">
    <property type="entry name" value="NO2/SO3_Rdtase_4Fe4S_sf"/>
</dbReference>
<evidence type="ECO:0000259" key="5">
    <source>
        <dbReference type="Pfam" id="PF01077"/>
    </source>
</evidence>
<evidence type="ECO:0000256" key="1">
    <source>
        <dbReference type="ARBA" id="ARBA00022485"/>
    </source>
</evidence>
<dbReference type="GO" id="GO:0004783">
    <property type="term" value="F:sulfite reductase (NADPH) activity"/>
    <property type="evidence" value="ECO:0007669"/>
    <property type="project" value="UniProtKB-EC"/>
</dbReference>
<dbReference type="GO" id="GO:0020037">
    <property type="term" value="F:heme binding"/>
    <property type="evidence" value="ECO:0007669"/>
    <property type="project" value="InterPro"/>
</dbReference>
<evidence type="ECO:0000256" key="2">
    <source>
        <dbReference type="ARBA" id="ARBA00022723"/>
    </source>
</evidence>
<keyword evidence="7" id="KW-0560">Oxidoreductase</keyword>
<gene>
    <name evidence="7" type="ORF">DPCES_4829</name>
</gene>
<dbReference type="GO" id="GO:0046872">
    <property type="term" value="F:metal ion binding"/>
    <property type="evidence" value="ECO:0007669"/>
    <property type="project" value="UniProtKB-KW"/>
</dbReference>
<dbReference type="GO" id="GO:0050311">
    <property type="term" value="F:sulfite reductase (ferredoxin) activity"/>
    <property type="evidence" value="ECO:0007669"/>
    <property type="project" value="TreeGrafter"/>
</dbReference>
<dbReference type="SUPFAM" id="SSF56014">
    <property type="entry name" value="Nitrite and sulphite reductase 4Fe-4S domain-like"/>
    <property type="match status" value="1"/>
</dbReference>
<dbReference type="PATRIC" id="fig|49338.4.peg.5193"/>
<keyword evidence="1" id="KW-0004">4Fe-4S</keyword>
<proteinExistence type="predicted"/>
<dbReference type="Pfam" id="PF03460">
    <property type="entry name" value="NIR_SIR_ferr"/>
    <property type="match status" value="1"/>
</dbReference>
<dbReference type="RefSeq" id="WP_005808360.1">
    <property type="nucleotide sequence ID" value="NZ_CABKQQ010000010.1"/>
</dbReference>
<feature type="domain" description="Nitrite/Sulfite reductase ferredoxin-like" evidence="6">
    <location>
        <begin position="140"/>
        <end position="204"/>
    </location>
</feature>
<dbReference type="SUPFAM" id="SSF55124">
    <property type="entry name" value="Nitrite/Sulfite reductase N-terminal domain-like"/>
    <property type="match status" value="1"/>
</dbReference>
<dbReference type="GO" id="GO:0000103">
    <property type="term" value="P:sulfate assimilation"/>
    <property type="evidence" value="ECO:0007669"/>
    <property type="project" value="TreeGrafter"/>
</dbReference>
<keyword evidence="4" id="KW-0411">Iron-sulfur</keyword>
<dbReference type="InterPro" id="IPR006067">
    <property type="entry name" value="NO2/SO3_Rdtase_4Fe4S_dom"/>
</dbReference>
<evidence type="ECO:0000256" key="3">
    <source>
        <dbReference type="ARBA" id="ARBA00023004"/>
    </source>
</evidence>
<dbReference type="AlphaFoldDB" id="A0A098B8N2"/>